<keyword evidence="1" id="KW-1133">Transmembrane helix</keyword>
<dbReference type="Proteomes" id="UP000198942">
    <property type="component" value="Unassembled WGS sequence"/>
</dbReference>
<dbReference type="STRING" id="551995.SAMN05192574_10588"/>
<dbReference type="AlphaFoldDB" id="A0A1H8LH01"/>
<evidence type="ECO:0000313" key="3">
    <source>
        <dbReference type="Proteomes" id="UP000198942"/>
    </source>
</evidence>
<organism evidence="2 3">
    <name type="scientific">Mucilaginibacter gossypiicola</name>
    <dbReference type="NCBI Taxonomy" id="551995"/>
    <lineage>
        <taxon>Bacteria</taxon>
        <taxon>Pseudomonadati</taxon>
        <taxon>Bacteroidota</taxon>
        <taxon>Sphingobacteriia</taxon>
        <taxon>Sphingobacteriales</taxon>
        <taxon>Sphingobacteriaceae</taxon>
        <taxon>Mucilaginibacter</taxon>
    </lineage>
</organism>
<evidence type="ECO:0000256" key="1">
    <source>
        <dbReference type="SAM" id="Phobius"/>
    </source>
</evidence>
<feature type="transmembrane region" description="Helical" evidence="1">
    <location>
        <begin position="21"/>
        <end position="49"/>
    </location>
</feature>
<protein>
    <submittedName>
        <fullName evidence="2">Transmembrane family 220, helix</fullName>
    </submittedName>
</protein>
<name>A0A1H8LH01_9SPHI</name>
<feature type="transmembrane region" description="Helical" evidence="1">
    <location>
        <begin position="55"/>
        <end position="72"/>
    </location>
</feature>
<evidence type="ECO:0000313" key="2">
    <source>
        <dbReference type="EMBL" id="SEO04353.1"/>
    </source>
</evidence>
<feature type="transmembrane region" description="Helical" evidence="1">
    <location>
        <begin position="131"/>
        <end position="149"/>
    </location>
</feature>
<accession>A0A1H8LH01</accession>
<reference evidence="3" key="1">
    <citation type="submission" date="2016-10" db="EMBL/GenBank/DDBJ databases">
        <authorList>
            <person name="Varghese N."/>
            <person name="Submissions S."/>
        </authorList>
    </citation>
    <scope>NUCLEOTIDE SEQUENCE [LARGE SCALE GENOMIC DNA]</scope>
    <source>
        <strain evidence="3">Gh-48</strain>
    </source>
</reference>
<feature type="transmembrane region" description="Helical" evidence="1">
    <location>
        <begin position="79"/>
        <end position="97"/>
    </location>
</feature>
<keyword evidence="3" id="KW-1185">Reference proteome</keyword>
<dbReference type="EMBL" id="FOCL01000005">
    <property type="protein sequence ID" value="SEO04353.1"/>
    <property type="molecule type" value="Genomic_DNA"/>
</dbReference>
<dbReference type="Pfam" id="PF15071">
    <property type="entry name" value="TMEM220"/>
    <property type="match status" value="1"/>
</dbReference>
<dbReference type="InterPro" id="IPR029377">
    <property type="entry name" value="TMEM220"/>
</dbReference>
<gene>
    <name evidence="2" type="ORF">SAMN05192574_10588</name>
</gene>
<keyword evidence="1 2" id="KW-0812">Transmembrane</keyword>
<keyword evidence="1" id="KW-0472">Membrane</keyword>
<proteinExistence type="predicted"/>
<sequence length="162" mass="18837">MQTKSLYLALLNLHLSAKTSVNYCNCFLLMKIFNIVWVVLFIIFAGLQYNDPDPYLWMPIYLYCAWFCYLAAKKEFYPIGYAVGIAVFTGYAIYKIFDNNGLIDWFEYHHAESLVQTMKAEKPWVEEVREFFGLLICVAVLAANWVYGVKQNKKAPVKKGKK</sequence>